<dbReference type="EMBL" id="QGNW01000166">
    <property type="protein sequence ID" value="RVW89244.1"/>
    <property type="molecule type" value="Genomic_DNA"/>
</dbReference>
<organism evidence="2 3">
    <name type="scientific">Vitis vinifera</name>
    <name type="common">Grape</name>
    <dbReference type="NCBI Taxonomy" id="29760"/>
    <lineage>
        <taxon>Eukaryota</taxon>
        <taxon>Viridiplantae</taxon>
        <taxon>Streptophyta</taxon>
        <taxon>Embryophyta</taxon>
        <taxon>Tracheophyta</taxon>
        <taxon>Spermatophyta</taxon>
        <taxon>Magnoliopsida</taxon>
        <taxon>eudicotyledons</taxon>
        <taxon>Gunneridae</taxon>
        <taxon>Pentapetalae</taxon>
        <taxon>rosids</taxon>
        <taxon>Vitales</taxon>
        <taxon>Vitaceae</taxon>
        <taxon>Viteae</taxon>
        <taxon>Vitis</taxon>
    </lineage>
</organism>
<feature type="domain" description="THO complex subunitTHOC2 N-terminal" evidence="1">
    <location>
        <begin position="4"/>
        <end position="43"/>
    </location>
</feature>
<dbReference type="Pfam" id="PF11732">
    <property type="entry name" value="Thoc2"/>
    <property type="match status" value="1"/>
</dbReference>
<dbReference type="Proteomes" id="UP000288805">
    <property type="component" value="Unassembled WGS sequence"/>
</dbReference>
<dbReference type="AlphaFoldDB" id="A0A438HXQ0"/>
<dbReference type="GO" id="GO:0000347">
    <property type="term" value="C:THO complex"/>
    <property type="evidence" value="ECO:0007669"/>
    <property type="project" value="InterPro"/>
</dbReference>
<evidence type="ECO:0000313" key="2">
    <source>
        <dbReference type="EMBL" id="RVW89244.1"/>
    </source>
</evidence>
<proteinExistence type="predicted"/>
<dbReference type="InterPro" id="IPR040007">
    <property type="entry name" value="Tho2"/>
</dbReference>
<evidence type="ECO:0000313" key="3">
    <source>
        <dbReference type="Proteomes" id="UP000288805"/>
    </source>
</evidence>
<dbReference type="PANTHER" id="PTHR21597">
    <property type="entry name" value="THO2 PROTEIN"/>
    <property type="match status" value="1"/>
</dbReference>
<accession>A0A438HXQ0</accession>
<dbReference type="PANTHER" id="PTHR21597:SF0">
    <property type="entry name" value="THO COMPLEX SUBUNIT 2"/>
    <property type="match status" value="1"/>
</dbReference>
<sequence>MYVFLQLEYDVLEYVVIERLAQGGRDKLKDDGLNLSDWLQSLASFWGHLYVSVFLQDLISLTISRMTGTEMLWRLQILEISWLGRTDYAQCLLFACHLGQAAVRYLYVIH</sequence>
<dbReference type="GO" id="GO:0006406">
    <property type="term" value="P:mRNA export from nucleus"/>
    <property type="evidence" value="ECO:0007669"/>
    <property type="project" value="InterPro"/>
</dbReference>
<comment type="caution">
    <text evidence="2">The sequence shown here is derived from an EMBL/GenBank/DDBJ whole genome shotgun (WGS) entry which is preliminary data.</text>
</comment>
<reference evidence="2 3" key="1">
    <citation type="journal article" date="2018" name="PLoS Genet.">
        <title>Population sequencing reveals clonal diversity and ancestral inbreeding in the grapevine cultivar Chardonnay.</title>
        <authorList>
            <person name="Roach M.J."/>
            <person name="Johnson D.L."/>
            <person name="Bohlmann J."/>
            <person name="van Vuuren H.J."/>
            <person name="Jones S.J."/>
            <person name="Pretorius I.S."/>
            <person name="Schmidt S.A."/>
            <person name="Borneman A.R."/>
        </authorList>
    </citation>
    <scope>NUCLEOTIDE SEQUENCE [LARGE SCALE GENOMIC DNA]</scope>
    <source>
        <strain evidence="3">cv. Chardonnay</strain>
        <tissue evidence="2">Leaf</tissue>
    </source>
</reference>
<gene>
    <name evidence="2" type="primary">THO2_0</name>
    <name evidence="2" type="ORF">CK203_032619</name>
</gene>
<dbReference type="InterPro" id="IPR021726">
    <property type="entry name" value="THO_THOC2_N"/>
</dbReference>
<name>A0A438HXQ0_VITVI</name>
<protein>
    <submittedName>
        <fullName evidence="2">THO complex subunit 2</fullName>
    </submittedName>
</protein>
<dbReference type="GO" id="GO:0006397">
    <property type="term" value="P:mRNA processing"/>
    <property type="evidence" value="ECO:0007669"/>
    <property type="project" value="InterPro"/>
</dbReference>
<evidence type="ECO:0000259" key="1">
    <source>
        <dbReference type="Pfam" id="PF11732"/>
    </source>
</evidence>